<comment type="subcellular location">
    <subcellularLocation>
        <location evidence="1">Membrane</location>
        <topology evidence="1">Multi-pass membrane protein</topology>
    </subcellularLocation>
</comment>
<evidence type="ECO:0000256" key="7">
    <source>
        <dbReference type="ARBA" id="ARBA00023065"/>
    </source>
</evidence>
<keyword evidence="4 9" id="KW-0812">Transmembrane</keyword>
<accession>A0A8B7PNH5</accession>
<keyword evidence="10" id="KW-0175">Coiled coil</keyword>
<proteinExistence type="inferred from homology"/>
<evidence type="ECO:0000256" key="5">
    <source>
        <dbReference type="ARBA" id="ARBA00022781"/>
    </source>
</evidence>
<dbReference type="GO" id="GO:0051117">
    <property type="term" value="F:ATPase binding"/>
    <property type="evidence" value="ECO:0007669"/>
    <property type="project" value="TreeGrafter"/>
</dbReference>
<dbReference type="OMA" id="ARPFANY"/>
<evidence type="ECO:0000256" key="10">
    <source>
        <dbReference type="SAM" id="Coils"/>
    </source>
</evidence>
<evidence type="ECO:0000313" key="12">
    <source>
        <dbReference type="Proteomes" id="UP000694843"/>
    </source>
</evidence>
<feature type="transmembrane region" description="Helical" evidence="9">
    <location>
        <begin position="791"/>
        <end position="814"/>
    </location>
</feature>
<keyword evidence="5 9" id="KW-0375">Hydrogen ion transport</keyword>
<comment type="similarity">
    <text evidence="2 9">Belongs to the V-ATPase 116 kDa subunit family.</text>
</comment>
<keyword evidence="7 9" id="KW-0406">Ion transport</keyword>
<evidence type="ECO:0000256" key="3">
    <source>
        <dbReference type="ARBA" id="ARBA00022448"/>
    </source>
</evidence>
<reference evidence="13 14" key="1">
    <citation type="submission" date="2025-04" db="UniProtKB">
        <authorList>
            <consortium name="RefSeq"/>
        </authorList>
    </citation>
    <scope>IDENTIFICATION</scope>
    <source>
        <tissue evidence="13 14">Whole organism</tissue>
    </source>
</reference>
<dbReference type="PIRSF" id="PIRSF001293">
    <property type="entry name" value="ATP6V0A1"/>
    <property type="match status" value="1"/>
</dbReference>
<evidence type="ECO:0000256" key="11">
    <source>
        <dbReference type="SAM" id="MobiDB-lite"/>
    </source>
</evidence>
<feature type="transmembrane region" description="Helical" evidence="9">
    <location>
        <begin position="643"/>
        <end position="667"/>
    </location>
</feature>
<evidence type="ECO:0000256" key="9">
    <source>
        <dbReference type="RuleBase" id="RU361189"/>
    </source>
</evidence>
<evidence type="ECO:0000256" key="6">
    <source>
        <dbReference type="ARBA" id="ARBA00022989"/>
    </source>
</evidence>
<dbReference type="AlphaFoldDB" id="A0A8B7PNH5"/>
<feature type="transmembrane region" description="Helical" evidence="9">
    <location>
        <begin position="400"/>
        <end position="424"/>
    </location>
</feature>
<evidence type="ECO:0000313" key="14">
    <source>
        <dbReference type="RefSeq" id="XP_018027540.1"/>
    </source>
</evidence>
<dbReference type="GO" id="GO:0007035">
    <property type="term" value="P:vacuolar acidification"/>
    <property type="evidence" value="ECO:0007669"/>
    <property type="project" value="TreeGrafter"/>
</dbReference>
<gene>
    <name evidence="13 14" type="primary">LOC108682810</name>
</gene>
<dbReference type="RefSeq" id="XP_018027539.1">
    <property type="nucleotide sequence ID" value="XM_018172050.2"/>
</dbReference>
<organism evidence="12 14">
    <name type="scientific">Hyalella azteca</name>
    <name type="common">Amphipod</name>
    <dbReference type="NCBI Taxonomy" id="294128"/>
    <lineage>
        <taxon>Eukaryota</taxon>
        <taxon>Metazoa</taxon>
        <taxon>Ecdysozoa</taxon>
        <taxon>Arthropoda</taxon>
        <taxon>Crustacea</taxon>
        <taxon>Multicrustacea</taxon>
        <taxon>Malacostraca</taxon>
        <taxon>Eumalacostraca</taxon>
        <taxon>Peracarida</taxon>
        <taxon>Amphipoda</taxon>
        <taxon>Senticaudata</taxon>
        <taxon>Talitrida</taxon>
        <taxon>Talitroidea</taxon>
        <taxon>Hyalellidae</taxon>
        <taxon>Hyalella</taxon>
    </lineage>
</organism>
<dbReference type="RefSeq" id="XP_018027540.1">
    <property type="nucleotide sequence ID" value="XM_018172051.2"/>
</dbReference>
<evidence type="ECO:0000256" key="1">
    <source>
        <dbReference type="ARBA" id="ARBA00004141"/>
    </source>
</evidence>
<comment type="function">
    <text evidence="9">Essential component of the vacuolar proton pump (V-ATPase), a multimeric enzyme that catalyzes the translocation of protons across the membranes. Required for assembly and activity of the V-ATPase.</text>
</comment>
<dbReference type="PANTHER" id="PTHR11629:SF63">
    <property type="entry name" value="V-TYPE PROTON ATPASE SUBUNIT A"/>
    <property type="match status" value="1"/>
</dbReference>
<keyword evidence="3 9" id="KW-0813">Transport</keyword>
<dbReference type="GO" id="GO:0005886">
    <property type="term" value="C:plasma membrane"/>
    <property type="evidence" value="ECO:0007669"/>
    <property type="project" value="TreeGrafter"/>
</dbReference>
<feature type="transmembrane region" description="Helical" evidence="9">
    <location>
        <begin position="445"/>
        <end position="463"/>
    </location>
</feature>
<dbReference type="GO" id="GO:0000220">
    <property type="term" value="C:vacuolar proton-transporting V-type ATPase, V0 domain"/>
    <property type="evidence" value="ECO:0007669"/>
    <property type="project" value="InterPro"/>
</dbReference>
<dbReference type="InterPro" id="IPR002490">
    <property type="entry name" value="V-ATPase_116kDa_su"/>
</dbReference>
<evidence type="ECO:0000256" key="8">
    <source>
        <dbReference type="ARBA" id="ARBA00023136"/>
    </source>
</evidence>
<dbReference type="OrthoDB" id="10264220at2759"/>
<dbReference type="Pfam" id="PF01496">
    <property type="entry name" value="V_ATPase_I"/>
    <property type="match status" value="1"/>
</dbReference>
<dbReference type="PANTHER" id="PTHR11629">
    <property type="entry name" value="VACUOLAR PROTON ATPASES"/>
    <property type="match status" value="1"/>
</dbReference>
<feature type="transmembrane region" description="Helical" evidence="9">
    <location>
        <begin position="566"/>
        <end position="589"/>
    </location>
</feature>
<feature type="region of interest" description="Disordered" evidence="11">
    <location>
        <begin position="693"/>
        <end position="725"/>
    </location>
</feature>
<sequence>MAASIFRSEEMSLCQLFLSSEASYNCVAELGELGQVQFRDLNHEVNQFQRKFVNEVRRCDEMERILHYLEVQIKNADIPIADDGDNPEAPQPKEMVNLEATFEKLENELREVNSNAEALDRNFLELTELKHVLESAKIFLTHESDPTASLSQSLIATDEGKNEPQQLGFLAGVIPREKLAMFERMLWRVTRGNALFKNHDIETELKDPITGHMVRKCVYLIFFQGEKLKMKVKKICEGCRSTLYPCPDTAAEREEMLAGVKTRLADLNTVLSQTSDHRQRVLVASAKHLRSWLIKVRKIKAIYHALNMFNVDVTNKCLIGEGWVPNDDLVRVKEALRAGTEKSGTSVEPILNVMDTTMAPPTYHRTNKFTSGFQTLIEAYGVATYREVNPGLYTCATFPFLFAVMFGDLGHGIIMFLSALYMVLNEKKLAPIVRNSEIARMIFGGRYIIFMMGSFSMYTGFIYNDFFSKSVNVFGSSWHIGENATLGVTTYGEHEYMLSPDNTEDYVGYPYAMGLDPLWQISINKINFQNSYKMKISIIIGVIHMMFGVCLSIINHSYFRRYVNIYCEFIPQVVFLMSLFGYLCFLVFFKWFMYGDGPNFDEVHGSACAPSVLITFINMVLNKEDPPADPKCVSVYMFSGQKLFQQVLVILAIISVPILLIPKPFILKHQHKKKMSRRPLTEVVVDHDEQAATGGSTTSLVSNSKATSASPKGGAAPASGGGGHGHGHGDEFDFGEIFIHQGIHTIEYVLGSVSHTASYLRLWALSLAHNQLSEVLWNMVLKIGLVSDSTAGSVMVFALFAAWAFLTVSILVLMEGLSAFLHTLRLHWVEFCSKFYAAEGYIFEPFTFKSILNPDPNE</sequence>
<keyword evidence="8 9" id="KW-0472">Membrane</keyword>
<dbReference type="GeneID" id="108682810"/>
<keyword evidence="6 9" id="KW-1133">Transmembrane helix</keyword>
<protein>
    <recommendedName>
        <fullName evidence="9">V-type proton ATPase subunit a</fullName>
    </recommendedName>
</protein>
<feature type="coiled-coil region" evidence="10">
    <location>
        <begin position="95"/>
        <end position="129"/>
    </location>
</feature>
<evidence type="ECO:0000256" key="4">
    <source>
        <dbReference type="ARBA" id="ARBA00022692"/>
    </source>
</evidence>
<feature type="transmembrane region" description="Helical" evidence="9">
    <location>
        <begin position="536"/>
        <end position="554"/>
    </location>
</feature>
<feature type="compositionally biased region" description="Polar residues" evidence="11">
    <location>
        <begin position="693"/>
        <end position="703"/>
    </location>
</feature>
<feature type="compositionally biased region" description="Low complexity" evidence="11">
    <location>
        <begin position="704"/>
        <end position="718"/>
    </location>
</feature>
<evidence type="ECO:0000313" key="13">
    <source>
        <dbReference type="RefSeq" id="XP_018027539.1"/>
    </source>
</evidence>
<dbReference type="KEGG" id="hazt:108682810"/>
<dbReference type="Proteomes" id="UP000694843">
    <property type="component" value="Unplaced"/>
</dbReference>
<keyword evidence="12" id="KW-1185">Reference proteome</keyword>
<evidence type="ECO:0000256" key="2">
    <source>
        <dbReference type="ARBA" id="ARBA00009904"/>
    </source>
</evidence>
<name>A0A8B7PNH5_HYAAZ</name>
<dbReference type="InterPro" id="IPR026028">
    <property type="entry name" value="V-type_ATPase_116kDa_su_euka"/>
</dbReference>
<dbReference type="GO" id="GO:0046961">
    <property type="term" value="F:proton-transporting ATPase activity, rotational mechanism"/>
    <property type="evidence" value="ECO:0007669"/>
    <property type="project" value="InterPro"/>
</dbReference>